<dbReference type="STRING" id="121845.A0A1S4EFI5"/>
<gene>
    <name evidence="13" type="primary">LOC103512236</name>
</gene>
<keyword evidence="3" id="KW-0378">Hydrolase</keyword>
<feature type="compositionally biased region" description="Low complexity" evidence="8">
    <location>
        <begin position="1"/>
        <end position="10"/>
    </location>
</feature>
<organism evidence="12 13">
    <name type="scientific">Diaphorina citri</name>
    <name type="common">Asian citrus psyllid</name>
    <dbReference type="NCBI Taxonomy" id="121845"/>
    <lineage>
        <taxon>Eukaryota</taxon>
        <taxon>Metazoa</taxon>
        <taxon>Ecdysozoa</taxon>
        <taxon>Arthropoda</taxon>
        <taxon>Hexapoda</taxon>
        <taxon>Insecta</taxon>
        <taxon>Pterygota</taxon>
        <taxon>Neoptera</taxon>
        <taxon>Paraneoptera</taxon>
        <taxon>Hemiptera</taxon>
        <taxon>Sternorrhyncha</taxon>
        <taxon>Psylloidea</taxon>
        <taxon>Psyllidae</taxon>
        <taxon>Diaphorininae</taxon>
        <taxon>Diaphorina</taxon>
    </lineage>
</organism>
<dbReference type="PANTHER" id="PTHR47958">
    <property type="entry name" value="ATP-DEPENDENT RNA HELICASE DBP3"/>
    <property type="match status" value="1"/>
</dbReference>
<evidence type="ECO:0000256" key="7">
    <source>
        <dbReference type="PROSITE-ProRule" id="PRU00552"/>
    </source>
</evidence>
<evidence type="ECO:0000256" key="4">
    <source>
        <dbReference type="ARBA" id="ARBA00022806"/>
    </source>
</evidence>
<feature type="short sequence motif" description="Q motif" evidence="7">
    <location>
        <begin position="103"/>
        <end position="131"/>
    </location>
</feature>
<dbReference type="GO" id="GO:0003676">
    <property type="term" value="F:nucleic acid binding"/>
    <property type="evidence" value="ECO:0007669"/>
    <property type="project" value="InterPro"/>
</dbReference>
<dbReference type="GO" id="GO:0010468">
    <property type="term" value="P:regulation of gene expression"/>
    <property type="evidence" value="ECO:0007669"/>
    <property type="project" value="UniProtKB-ARBA"/>
</dbReference>
<keyword evidence="2" id="KW-0547">Nucleotide-binding</keyword>
<dbReference type="PROSITE" id="PS51194">
    <property type="entry name" value="HELICASE_CTER"/>
    <property type="match status" value="1"/>
</dbReference>
<feature type="compositionally biased region" description="Gly residues" evidence="8">
    <location>
        <begin position="11"/>
        <end position="43"/>
    </location>
</feature>
<feature type="domain" description="DEAD-box RNA helicase Q" evidence="11">
    <location>
        <begin position="103"/>
        <end position="131"/>
    </location>
</feature>
<dbReference type="InterPro" id="IPR001650">
    <property type="entry name" value="Helicase_C-like"/>
</dbReference>
<dbReference type="GeneID" id="103512236"/>
<evidence type="ECO:0000256" key="2">
    <source>
        <dbReference type="ARBA" id="ARBA00022741"/>
    </source>
</evidence>
<dbReference type="AlphaFoldDB" id="A0A1S4EFI5"/>
<dbReference type="PaxDb" id="121845-A0A1S4EFI5"/>
<feature type="domain" description="Helicase C-terminal" evidence="10">
    <location>
        <begin position="337"/>
        <end position="501"/>
    </location>
</feature>
<evidence type="ECO:0000259" key="10">
    <source>
        <dbReference type="PROSITE" id="PS51194"/>
    </source>
</evidence>
<dbReference type="FunFam" id="3.40.50.300:FF:000079">
    <property type="entry name" value="probable ATP-dependent RNA helicase DDX17"/>
    <property type="match status" value="1"/>
</dbReference>
<feature type="region of interest" description="Disordered" evidence="8">
    <location>
        <begin position="818"/>
        <end position="872"/>
    </location>
</feature>
<evidence type="ECO:0000256" key="3">
    <source>
        <dbReference type="ARBA" id="ARBA00022801"/>
    </source>
</evidence>
<dbReference type="SUPFAM" id="SSF52540">
    <property type="entry name" value="P-loop containing nucleoside triphosphate hydrolases"/>
    <property type="match status" value="2"/>
</dbReference>
<dbReference type="CDD" id="cd17966">
    <property type="entry name" value="DEADc_DDX5_DDX17"/>
    <property type="match status" value="1"/>
</dbReference>
<name>A0A1S4EFI5_DIACI</name>
<dbReference type="SMART" id="SM00487">
    <property type="entry name" value="DEXDc"/>
    <property type="match status" value="1"/>
</dbReference>
<feature type="domain" description="Helicase ATP-binding" evidence="9">
    <location>
        <begin position="134"/>
        <end position="309"/>
    </location>
</feature>
<sequence length="872" mass="97969">MYGRPSYSGGAPRGGAPRGGGGRGGYGAPRGYSRGGRGGGGSNYGSNSNLRTPNWNSMSMEQINKNLYTPNHLTVSRSQGEVESYLNHHDVTVKGKCVPRPIQHFEECNFPPYIMKKIYEMGFQAPTAIQAQGWPIALSGCDLVAIAKTGSGKTLGYIAPAIVHVNSQRPLRSGEGPIVLVLAPTRELAQQIETVANDFGSATATRVACVFGGAPKGPQVKALQTGAEIVIATPGRLIDYLEQGTINLHRTSYLVLDEADRMLDMGFEPQIRKIIGQIRPDRQVLMWSATWPKEVQKLAEDFLVDYVQLNIGSLNPTANHNIVQIVDVCQEHEKDYKLQGLLSQIGSERTSKTIIFVETKRKADDITRSVRNKGWAAVAIHGNKSQQERDRVLNEFRIGRASILVSQYNKSQQERDRVLNEFRIGRASILVSQYKESQQKRDRVLNEFRIGRASILVSHYNKSQQERDRVLNEFRIGRASILVSHYNKSQQERDRVLNEFRIGRASILVSHYNKSQQERDRVLNEFRIGRASILVSHYNKSQQERDRVLNEFRIGRASILVSHYNKSQQERDRVLNEFRIGRASILVSHYNKSQQERDRVLNEFRIGRASILVSHYNKSQQERDRVLNEFRIGRASILVSDFDILRQWRIAWDEAAVAEAQHLPCIETQPPGFELTRRLWVTLNRIRTKFGKCAANLHKWGLKSSAACDCGAEKQTILHIIQDCPRRRYSVTISILLFWGRHLLSDHKYIINCIIFFSGTAYAFFTPGNARHAKQLVDVLIEANQSVTPALSEMSQMSAMGLYNKNSGFSRFNVSGGGGGGGGYKRKNTDDYGSDGTRAKSGRWDQSSSGGYGGAAKGYQSRGYRGGHNDRY</sequence>
<dbReference type="PROSITE" id="PS51192">
    <property type="entry name" value="HELICASE_ATP_BIND_1"/>
    <property type="match status" value="1"/>
</dbReference>
<reference evidence="13" key="1">
    <citation type="submission" date="2025-08" db="UniProtKB">
        <authorList>
            <consortium name="RefSeq"/>
        </authorList>
    </citation>
    <scope>IDENTIFICATION</scope>
</reference>
<dbReference type="RefSeq" id="XP_017300807.1">
    <property type="nucleotide sequence ID" value="XM_017445318.2"/>
</dbReference>
<accession>A0A1S4EFI5</accession>
<feature type="region of interest" description="Disordered" evidence="8">
    <location>
        <begin position="1"/>
        <end position="55"/>
    </location>
</feature>
<dbReference type="InterPro" id="IPR000629">
    <property type="entry name" value="RNA-helicase_DEAD-box_CS"/>
</dbReference>
<keyword evidence="4" id="KW-0347">Helicase</keyword>
<evidence type="ECO:0000259" key="11">
    <source>
        <dbReference type="PROSITE" id="PS51195"/>
    </source>
</evidence>
<dbReference type="EC" id="3.6.4.13" evidence="1"/>
<evidence type="ECO:0000313" key="12">
    <source>
        <dbReference type="Proteomes" id="UP000079169"/>
    </source>
</evidence>
<dbReference type="InterPro" id="IPR011545">
    <property type="entry name" value="DEAD/DEAH_box_helicase_dom"/>
</dbReference>
<evidence type="ECO:0000256" key="6">
    <source>
        <dbReference type="ARBA" id="ARBA00047984"/>
    </source>
</evidence>
<dbReference type="PROSITE" id="PS51195">
    <property type="entry name" value="Q_MOTIF"/>
    <property type="match status" value="1"/>
</dbReference>
<dbReference type="InterPro" id="IPR014001">
    <property type="entry name" value="Helicase_ATP-bd"/>
</dbReference>
<evidence type="ECO:0000313" key="13">
    <source>
        <dbReference type="RefSeq" id="XP_017300807.1"/>
    </source>
</evidence>
<dbReference type="Pfam" id="PF00271">
    <property type="entry name" value="Helicase_C"/>
    <property type="match status" value="1"/>
</dbReference>
<dbReference type="InterPro" id="IPR014014">
    <property type="entry name" value="RNA_helicase_DEAD_Q_motif"/>
</dbReference>
<dbReference type="Proteomes" id="UP000079169">
    <property type="component" value="Unplaced"/>
</dbReference>
<dbReference type="Pfam" id="PF00270">
    <property type="entry name" value="DEAD"/>
    <property type="match status" value="1"/>
</dbReference>
<evidence type="ECO:0000256" key="8">
    <source>
        <dbReference type="SAM" id="MobiDB-lite"/>
    </source>
</evidence>
<comment type="catalytic activity">
    <reaction evidence="6">
        <text>ATP + H2O = ADP + phosphate + H(+)</text>
        <dbReference type="Rhea" id="RHEA:13065"/>
        <dbReference type="ChEBI" id="CHEBI:15377"/>
        <dbReference type="ChEBI" id="CHEBI:15378"/>
        <dbReference type="ChEBI" id="CHEBI:30616"/>
        <dbReference type="ChEBI" id="CHEBI:43474"/>
        <dbReference type="ChEBI" id="CHEBI:456216"/>
        <dbReference type="EC" id="3.6.4.13"/>
    </reaction>
</comment>
<dbReference type="GO" id="GO:0005524">
    <property type="term" value="F:ATP binding"/>
    <property type="evidence" value="ECO:0007669"/>
    <property type="project" value="UniProtKB-KW"/>
</dbReference>
<dbReference type="GO" id="GO:0003724">
    <property type="term" value="F:RNA helicase activity"/>
    <property type="evidence" value="ECO:0007669"/>
    <property type="project" value="UniProtKB-EC"/>
</dbReference>
<evidence type="ECO:0000256" key="1">
    <source>
        <dbReference type="ARBA" id="ARBA00012552"/>
    </source>
</evidence>
<keyword evidence="12" id="KW-1185">Reference proteome</keyword>
<keyword evidence="5" id="KW-0067">ATP-binding</keyword>
<dbReference type="InterPro" id="IPR027417">
    <property type="entry name" value="P-loop_NTPase"/>
</dbReference>
<dbReference type="KEGG" id="dci:103512236"/>
<protein>
    <recommendedName>
        <fullName evidence="1">RNA helicase</fullName>
        <ecNumber evidence="1">3.6.4.13</ecNumber>
    </recommendedName>
</protein>
<evidence type="ECO:0000256" key="5">
    <source>
        <dbReference type="ARBA" id="ARBA00022840"/>
    </source>
</evidence>
<dbReference type="Gene3D" id="3.40.50.300">
    <property type="entry name" value="P-loop containing nucleotide triphosphate hydrolases"/>
    <property type="match status" value="2"/>
</dbReference>
<dbReference type="PROSITE" id="PS00039">
    <property type="entry name" value="DEAD_ATP_HELICASE"/>
    <property type="match status" value="1"/>
</dbReference>
<evidence type="ECO:0000259" key="9">
    <source>
        <dbReference type="PROSITE" id="PS51192"/>
    </source>
</evidence>
<dbReference type="GO" id="GO:0016787">
    <property type="term" value="F:hydrolase activity"/>
    <property type="evidence" value="ECO:0007669"/>
    <property type="project" value="UniProtKB-KW"/>
</dbReference>
<proteinExistence type="predicted"/>